<evidence type="ECO:0000313" key="1">
    <source>
        <dbReference type="EMBL" id="GAA0739238.1"/>
    </source>
</evidence>
<dbReference type="Proteomes" id="UP001501510">
    <property type="component" value="Unassembled WGS sequence"/>
</dbReference>
<comment type="caution">
    <text evidence="1">The sequence shown here is derived from an EMBL/GenBank/DDBJ whole genome shotgun (WGS) entry which is preliminary data.</text>
</comment>
<gene>
    <name evidence="1" type="ORF">GCM10008906_17720</name>
</gene>
<sequence>MENKNEKVTLWTCQRNIVLNTIKEKGIYHVKKEFIEKKYREVAKIFLEPYGWFINKAEKILPKPKGAEYPIWLSEDPKYVGCYEDSVILKIEVDSDKVILFDREKWNRILNLSYVPKDNKDLEEYKNKLKEQGIYDETEVYMKNFYPFLKSKVKKSWDRLFDDKIVLSQSRQAALWEIQKDWVVEVINPR</sequence>
<protein>
    <submittedName>
        <fullName evidence="1">DUF3841 domain-containing protein</fullName>
    </submittedName>
</protein>
<proteinExistence type="predicted"/>
<dbReference type="EMBL" id="BAAACG010000008">
    <property type="protein sequence ID" value="GAA0739238.1"/>
    <property type="molecule type" value="Genomic_DNA"/>
</dbReference>
<accession>A0ABP3UQ97</accession>
<organism evidence="1 2">
    <name type="scientific">Clostridium oceanicum</name>
    <dbReference type="NCBI Taxonomy" id="1543"/>
    <lineage>
        <taxon>Bacteria</taxon>
        <taxon>Bacillati</taxon>
        <taxon>Bacillota</taxon>
        <taxon>Clostridia</taxon>
        <taxon>Eubacteriales</taxon>
        <taxon>Clostridiaceae</taxon>
        <taxon>Clostridium</taxon>
    </lineage>
</organism>
<reference evidence="2" key="1">
    <citation type="journal article" date="2019" name="Int. J. Syst. Evol. Microbiol.">
        <title>The Global Catalogue of Microorganisms (GCM) 10K type strain sequencing project: providing services to taxonomists for standard genome sequencing and annotation.</title>
        <authorList>
            <consortium name="The Broad Institute Genomics Platform"/>
            <consortium name="The Broad Institute Genome Sequencing Center for Infectious Disease"/>
            <person name="Wu L."/>
            <person name="Ma J."/>
        </authorList>
    </citation>
    <scope>NUCLEOTIDE SEQUENCE [LARGE SCALE GENOMIC DNA]</scope>
    <source>
        <strain evidence="2">JCM 1407</strain>
    </source>
</reference>
<name>A0ABP3UQ97_9CLOT</name>
<dbReference type="RefSeq" id="WP_343760873.1">
    <property type="nucleotide sequence ID" value="NZ_BAAACG010000008.1"/>
</dbReference>
<evidence type="ECO:0000313" key="2">
    <source>
        <dbReference type="Proteomes" id="UP001501510"/>
    </source>
</evidence>
<keyword evidence="2" id="KW-1185">Reference proteome</keyword>
<dbReference type="Pfam" id="PF12952">
    <property type="entry name" value="DUF3841"/>
    <property type="match status" value="1"/>
</dbReference>
<dbReference type="InterPro" id="IPR024211">
    <property type="entry name" value="DUF3841"/>
</dbReference>